<protein>
    <submittedName>
        <fullName evidence="2">Uncharacterized protein</fullName>
    </submittedName>
</protein>
<sequence length="118" mass="14310">MLLTVVLFILTMNDKDEIFSYFVKNSPDIYKPWIGITIRGWMLNMTVPFIYWRMFSILYDMEKEEVKEWRNIVKNSFGSKRYAIFRIRLIANNYFLLITIPLMIMIMIMISIDMFLAR</sequence>
<comment type="caution">
    <text evidence="2">The sequence shown here is derived from an EMBL/GenBank/DDBJ whole genome shotgun (WGS) entry which is preliminary data.</text>
</comment>
<dbReference type="EMBL" id="JABXOR010000812">
    <property type="protein sequence ID" value="NVP01145.1"/>
    <property type="molecule type" value="Genomic_DNA"/>
</dbReference>
<evidence type="ECO:0000256" key="1">
    <source>
        <dbReference type="SAM" id="Phobius"/>
    </source>
</evidence>
<proteinExistence type="predicted"/>
<keyword evidence="1" id="KW-0472">Membrane</keyword>
<dbReference type="AlphaFoldDB" id="A0A850QYG4"/>
<dbReference type="Proteomes" id="UP000533429">
    <property type="component" value="Unassembled WGS sequence"/>
</dbReference>
<gene>
    <name evidence="2" type="ORF">HWA77_13080</name>
</gene>
<evidence type="ECO:0000313" key="3">
    <source>
        <dbReference type="Proteomes" id="UP000533429"/>
    </source>
</evidence>
<feature type="transmembrane region" description="Helical" evidence="1">
    <location>
        <begin position="30"/>
        <end position="52"/>
    </location>
</feature>
<name>A0A850QYG4_PHODD</name>
<evidence type="ECO:0000313" key="2">
    <source>
        <dbReference type="EMBL" id="NVP01145.1"/>
    </source>
</evidence>
<keyword evidence="1" id="KW-0812">Transmembrane</keyword>
<feature type="transmembrane region" description="Helical" evidence="1">
    <location>
        <begin position="94"/>
        <end position="117"/>
    </location>
</feature>
<accession>A0A850QYG4</accession>
<reference evidence="2 3" key="1">
    <citation type="submission" date="2020-06" db="EMBL/GenBank/DDBJ databases">
        <title>Photobacterium damselae subsp. damselae comparative genomics.</title>
        <authorList>
            <person name="Osorio C.R."/>
        </authorList>
    </citation>
    <scope>NUCLEOTIDE SEQUENCE [LARGE SCALE GENOMIC DNA]</scope>
    <source>
        <strain evidence="2 3">TW250/03</strain>
    </source>
</reference>
<organism evidence="2 3">
    <name type="scientific">Photobacterium damselae subsp. damselae</name>
    <name type="common">Listonella damsela</name>
    <dbReference type="NCBI Taxonomy" id="85581"/>
    <lineage>
        <taxon>Bacteria</taxon>
        <taxon>Pseudomonadati</taxon>
        <taxon>Pseudomonadota</taxon>
        <taxon>Gammaproteobacteria</taxon>
        <taxon>Vibrionales</taxon>
        <taxon>Vibrionaceae</taxon>
        <taxon>Photobacterium</taxon>
    </lineage>
</organism>
<keyword evidence="1" id="KW-1133">Transmembrane helix</keyword>